<organism evidence="4 5">
    <name type="scientific">Sphingomonas cavernae</name>
    <dbReference type="NCBI Taxonomy" id="2320861"/>
    <lineage>
        <taxon>Bacteria</taxon>
        <taxon>Pseudomonadati</taxon>
        <taxon>Pseudomonadota</taxon>
        <taxon>Alphaproteobacteria</taxon>
        <taxon>Sphingomonadales</taxon>
        <taxon>Sphingomonadaceae</taxon>
        <taxon>Sphingomonas</taxon>
    </lineage>
</organism>
<protein>
    <submittedName>
        <fullName evidence="4">Patatin family protein</fullName>
    </submittedName>
</protein>
<dbReference type="GO" id="GO:0016042">
    <property type="term" value="P:lipid catabolic process"/>
    <property type="evidence" value="ECO:0007669"/>
    <property type="project" value="UniProtKB-UniRule"/>
</dbReference>
<feature type="active site" description="Nucleophile" evidence="2">
    <location>
        <position position="105"/>
    </location>
</feature>
<keyword evidence="2" id="KW-0442">Lipid degradation</keyword>
<keyword evidence="1 2" id="KW-0443">Lipid metabolism</keyword>
<evidence type="ECO:0000313" key="4">
    <source>
        <dbReference type="EMBL" id="RJF94281.1"/>
    </source>
</evidence>
<dbReference type="EMBL" id="QYUM01000002">
    <property type="protein sequence ID" value="RJF94281.1"/>
    <property type="molecule type" value="Genomic_DNA"/>
</dbReference>
<feature type="short sequence motif" description="GXSXG" evidence="2">
    <location>
        <begin position="103"/>
        <end position="107"/>
    </location>
</feature>
<reference evidence="4 5" key="1">
    <citation type="submission" date="2018-09" db="EMBL/GenBank/DDBJ databases">
        <authorList>
            <person name="Zhu H."/>
        </authorList>
    </citation>
    <scope>NUCLEOTIDE SEQUENCE [LARGE SCALE GENOMIC DNA]</scope>
    <source>
        <strain evidence="4 5">K2R01-6</strain>
    </source>
</reference>
<proteinExistence type="predicted"/>
<dbReference type="Proteomes" id="UP000286100">
    <property type="component" value="Unassembled WGS sequence"/>
</dbReference>
<dbReference type="InterPro" id="IPR016035">
    <property type="entry name" value="Acyl_Trfase/lysoPLipase"/>
</dbReference>
<comment type="caution">
    <text evidence="4">The sequence shown here is derived from an EMBL/GenBank/DDBJ whole genome shotgun (WGS) entry which is preliminary data.</text>
</comment>
<dbReference type="AlphaFoldDB" id="A0A418WSQ7"/>
<keyword evidence="2" id="KW-0378">Hydrolase</keyword>
<evidence type="ECO:0000256" key="2">
    <source>
        <dbReference type="PROSITE-ProRule" id="PRU01161"/>
    </source>
</evidence>
<dbReference type="InterPro" id="IPR002641">
    <property type="entry name" value="PNPLA_dom"/>
</dbReference>
<dbReference type="Pfam" id="PF01734">
    <property type="entry name" value="Patatin"/>
    <property type="match status" value="1"/>
</dbReference>
<dbReference type="OrthoDB" id="323481at2"/>
<evidence type="ECO:0000313" key="5">
    <source>
        <dbReference type="Proteomes" id="UP000286100"/>
    </source>
</evidence>
<name>A0A418WSQ7_9SPHN</name>
<dbReference type="GO" id="GO:0016787">
    <property type="term" value="F:hydrolase activity"/>
    <property type="evidence" value="ECO:0007669"/>
    <property type="project" value="UniProtKB-UniRule"/>
</dbReference>
<dbReference type="Gene3D" id="3.40.1090.10">
    <property type="entry name" value="Cytosolic phospholipase A2 catalytic domain"/>
    <property type="match status" value="1"/>
</dbReference>
<gene>
    <name evidence="4" type="ORF">D3876_06050</name>
</gene>
<evidence type="ECO:0000259" key="3">
    <source>
        <dbReference type="PROSITE" id="PS51635"/>
    </source>
</evidence>
<feature type="short sequence motif" description="GXGXXG" evidence="2">
    <location>
        <begin position="74"/>
        <end position="79"/>
    </location>
</feature>
<dbReference type="SUPFAM" id="SSF52151">
    <property type="entry name" value="FabD/lysophospholipase-like"/>
    <property type="match status" value="1"/>
</dbReference>
<evidence type="ECO:0000256" key="1">
    <source>
        <dbReference type="ARBA" id="ARBA00023098"/>
    </source>
</evidence>
<accession>A0A418WSQ7</accession>
<sequence>MVTGCATPERLPAVPTAATVQAETGLGPVRFFVRRDVSGFETEAKASLARELAYRASVGQHGPLPPAYFLAISGGGDNGAFGAGLLNGWTASGTRPEFKAVTGISTGALIAPFAFLGPKYDHVLEEVYTRTSQRDIFRLRGMIRGFFSDAMADTTPLYELVTRYADQALLDAIAAEYAKGRLLLVGTTALDSLEPVIWNMTAIAASKDPRAPELFRRILVASASIPGVFPPVMLDVTVGGQRYQEMHVDGGTIAQVFLYPPSLHMDQSGPAAGRKRLLYIIRNARLDPDWASVDRRTLPVAARAISSLTQTQGIGDLYRIFTTTRRDGIDYNLAFIPPTFNVPHREEFDTNYMQHLFATGRQMAVAGYRWQKFPPGYSE</sequence>
<feature type="domain" description="PNPLA" evidence="3">
    <location>
        <begin position="70"/>
        <end position="265"/>
    </location>
</feature>
<feature type="short sequence motif" description="DGA/G" evidence="2">
    <location>
        <begin position="249"/>
        <end position="251"/>
    </location>
</feature>
<dbReference type="PROSITE" id="PS51635">
    <property type="entry name" value="PNPLA"/>
    <property type="match status" value="1"/>
</dbReference>
<keyword evidence="5" id="KW-1185">Reference proteome</keyword>
<feature type="active site" description="Proton acceptor" evidence="2">
    <location>
        <position position="249"/>
    </location>
</feature>